<reference evidence="1" key="1">
    <citation type="submission" date="2023-04" db="EMBL/GenBank/DDBJ databases">
        <title>Four porcine-derived lactic acid bacteria strains analyses and their evaluation as potential probiotics based on genomics.</title>
        <authorList>
            <person name="Niu D."/>
        </authorList>
    </citation>
    <scope>NUCLEOTIDE SEQUENCE</scope>
    <source>
        <strain evidence="1">ZSB1</strain>
    </source>
</reference>
<organism evidence="1 2">
    <name type="scientific">Ligilactobacillus animalis</name>
    <dbReference type="NCBI Taxonomy" id="1605"/>
    <lineage>
        <taxon>Bacteria</taxon>
        <taxon>Bacillati</taxon>
        <taxon>Bacillota</taxon>
        <taxon>Bacilli</taxon>
        <taxon>Lactobacillales</taxon>
        <taxon>Lactobacillaceae</taxon>
        <taxon>Ligilactobacillus</taxon>
    </lineage>
</organism>
<dbReference type="EMBL" id="CP123751">
    <property type="protein sequence ID" value="WHQ80648.1"/>
    <property type="molecule type" value="Genomic_DNA"/>
</dbReference>
<proteinExistence type="predicted"/>
<name>A0AAJ6K577_9LACO</name>
<dbReference type="Proteomes" id="UP001238155">
    <property type="component" value="Chromosome"/>
</dbReference>
<dbReference type="RefSeq" id="WP_283534842.1">
    <property type="nucleotide sequence ID" value="NZ_CP123751.1"/>
</dbReference>
<evidence type="ECO:0000313" key="1">
    <source>
        <dbReference type="EMBL" id="WHQ80648.1"/>
    </source>
</evidence>
<evidence type="ECO:0000313" key="2">
    <source>
        <dbReference type="Proteomes" id="UP001238155"/>
    </source>
</evidence>
<sequence length="133" mass="15461">MNQRQYAEIMNCEGLQESIAVKAMLRQAVMHTNIAKKLELHAEAHPEQKEIFQKFIKKHDDKRIAAVWKAIAVAEEEKRQGWLFVENADDFMSYLEAKYDNDLSKVTEVEALQIQLTTLYNQLYQKGKQGEMG</sequence>
<protein>
    <submittedName>
        <fullName evidence="1">Uncharacterized protein</fullName>
    </submittedName>
</protein>
<accession>A0AAJ6K577</accession>
<dbReference type="AlphaFoldDB" id="A0AAJ6K577"/>
<gene>
    <name evidence="1" type="ORF">QFF56_02900</name>
</gene>